<dbReference type="InterPro" id="IPR011335">
    <property type="entry name" value="Restrct_endonuc-II-like"/>
</dbReference>
<dbReference type="Pfam" id="PF02021">
    <property type="entry name" value="UPF0102"/>
    <property type="match status" value="1"/>
</dbReference>
<dbReference type="HAMAP" id="MF_00048">
    <property type="entry name" value="UPF0102"/>
    <property type="match status" value="1"/>
</dbReference>
<dbReference type="InterPro" id="IPR011856">
    <property type="entry name" value="tRNA_endonuc-like_dom_sf"/>
</dbReference>
<evidence type="ECO:0000256" key="3">
    <source>
        <dbReference type="SAM" id="MobiDB-lite"/>
    </source>
</evidence>
<evidence type="ECO:0000256" key="1">
    <source>
        <dbReference type="ARBA" id="ARBA00006738"/>
    </source>
</evidence>
<dbReference type="RefSeq" id="WP_282218241.1">
    <property type="nucleotide sequence ID" value="NZ_CP118246.1"/>
</dbReference>
<keyword evidence="5" id="KW-1185">Reference proteome</keyword>
<dbReference type="InterPro" id="IPR003509">
    <property type="entry name" value="UPF0102_YraN-like"/>
</dbReference>
<protein>
    <recommendedName>
        <fullName evidence="2">UPF0102 protein PSQ19_14045</fullName>
    </recommendedName>
</protein>
<proteinExistence type="inferred from homology"/>
<dbReference type="PANTHER" id="PTHR34039:SF1">
    <property type="entry name" value="UPF0102 PROTEIN YRAN"/>
    <property type="match status" value="1"/>
</dbReference>
<sequence length="176" mass="20132">MPSKPKSSARQKAHRGGQRAERWAAWYLRLQFYSILATRYKTPVGEVDLIAQRWGHVIFVEVKVRNSFENLTSAFEAVNTARISRAAEHYLSLHPELGRHSLRFDVIFLAPRHWPRHVRNAFQGSLGKVDVAQSRRSDGSHRHHQSAWRLNLRPDARSTGARSPTAPLHARNVSTT</sequence>
<dbReference type="SUPFAM" id="SSF52980">
    <property type="entry name" value="Restriction endonuclease-like"/>
    <property type="match status" value="1"/>
</dbReference>
<feature type="region of interest" description="Disordered" evidence="3">
    <location>
        <begin position="132"/>
        <end position="176"/>
    </location>
</feature>
<evidence type="ECO:0000313" key="5">
    <source>
        <dbReference type="Proteomes" id="UP001220530"/>
    </source>
</evidence>
<dbReference type="Gene3D" id="3.40.1350.10">
    <property type="match status" value="1"/>
</dbReference>
<reference evidence="4 5" key="1">
    <citation type="submission" date="2023-02" db="EMBL/GenBank/DDBJ databases">
        <title>Devosia algicola sp. nov., isolated from the phycosphere of marine algae.</title>
        <authorList>
            <person name="Kim J.M."/>
            <person name="Lee J.K."/>
            <person name="Choi B.J."/>
            <person name="Bayburt H."/>
            <person name="Jeon C.O."/>
        </authorList>
    </citation>
    <scope>NUCLEOTIDE SEQUENCE [LARGE SCALE GENOMIC DNA]</scope>
    <source>
        <strain evidence="4 5">G20-9</strain>
    </source>
</reference>
<dbReference type="PANTHER" id="PTHR34039">
    <property type="entry name" value="UPF0102 PROTEIN YRAN"/>
    <property type="match status" value="1"/>
</dbReference>
<evidence type="ECO:0000256" key="2">
    <source>
        <dbReference type="HAMAP-Rule" id="MF_00048"/>
    </source>
</evidence>
<gene>
    <name evidence="4" type="ORF">PSQ19_14045</name>
</gene>
<dbReference type="NCBIfam" id="NF009151">
    <property type="entry name" value="PRK12497.1-5"/>
    <property type="match status" value="1"/>
</dbReference>
<evidence type="ECO:0000313" key="4">
    <source>
        <dbReference type="EMBL" id="WDR01831.1"/>
    </source>
</evidence>
<organism evidence="4 5">
    <name type="scientific">Devosia algicola</name>
    <dbReference type="NCBI Taxonomy" id="3026418"/>
    <lineage>
        <taxon>Bacteria</taxon>
        <taxon>Pseudomonadati</taxon>
        <taxon>Pseudomonadota</taxon>
        <taxon>Alphaproteobacteria</taxon>
        <taxon>Hyphomicrobiales</taxon>
        <taxon>Devosiaceae</taxon>
        <taxon>Devosia</taxon>
    </lineage>
</organism>
<comment type="similarity">
    <text evidence="1 2">Belongs to the UPF0102 family.</text>
</comment>
<accession>A0ABY7YKP9</accession>
<name>A0ABY7YKP9_9HYPH</name>
<dbReference type="Proteomes" id="UP001220530">
    <property type="component" value="Chromosome"/>
</dbReference>
<dbReference type="EMBL" id="CP118246">
    <property type="protein sequence ID" value="WDR01831.1"/>
    <property type="molecule type" value="Genomic_DNA"/>
</dbReference>